<organism evidence="15 16">
    <name type="scientific">Mesomycoplasma lagogenitalium</name>
    <dbReference type="NCBI Taxonomy" id="171286"/>
    <lineage>
        <taxon>Bacteria</taxon>
        <taxon>Bacillati</taxon>
        <taxon>Mycoplasmatota</taxon>
        <taxon>Mycoplasmoidales</taxon>
        <taxon>Metamycoplasmataceae</taxon>
        <taxon>Mesomycoplasma</taxon>
    </lineage>
</organism>
<evidence type="ECO:0000256" key="9">
    <source>
        <dbReference type="ARBA" id="ARBA00022759"/>
    </source>
</evidence>
<proteinExistence type="inferred from homology"/>
<evidence type="ECO:0000256" key="1">
    <source>
        <dbReference type="ARBA" id="ARBA00000077"/>
    </source>
</evidence>
<dbReference type="InterPro" id="IPR024567">
    <property type="entry name" value="RNase_HII/HIII_dom"/>
</dbReference>
<keyword evidence="11" id="KW-0464">Manganese</keyword>
<evidence type="ECO:0000256" key="3">
    <source>
        <dbReference type="ARBA" id="ARBA00004065"/>
    </source>
</evidence>
<comment type="function">
    <text evidence="3 13">Endonuclease that specifically degrades the RNA of RNA-DNA hybrids.</text>
</comment>
<dbReference type="RefSeq" id="WP_280102342.1">
    <property type="nucleotide sequence ID" value="NZ_CP122979.1"/>
</dbReference>
<reference evidence="15" key="1">
    <citation type="submission" date="2023-04" db="EMBL/GenBank/DDBJ databases">
        <title>Completed genome of Mycoplasma lagogenitalium type strain 12MS.</title>
        <authorList>
            <person name="Spergser J."/>
        </authorList>
    </citation>
    <scope>NUCLEOTIDE SEQUENCE</scope>
    <source>
        <strain evidence="15">12MS</strain>
    </source>
</reference>
<gene>
    <name evidence="15" type="ORF">QEG99_02025</name>
</gene>
<evidence type="ECO:0000256" key="13">
    <source>
        <dbReference type="RuleBase" id="RU003515"/>
    </source>
</evidence>
<evidence type="ECO:0000256" key="12">
    <source>
        <dbReference type="PROSITE-ProRule" id="PRU01319"/>
    </source>
</evidence>
<feature type="domain" description="RNase H type-2" evidence="14">
    <location>
        <begin position="15"/>
        <end position="203"/>
    </location>
</feature>
<dbReference type="InterPro" id="IPR012337">
    <property type="entry name" value="RNaseH-like_sf"/>
</dbReference>
<dbReference type="EMBL" id="CP122979">
    <property type="protein sequence ID" value="WGI37039.1"/>
    <property type="molecule type" value="Genomic_DNA"/>
</dbReference>
<dbReference type="CDD" id="cd07182">
    <property type="entry name" value="RNase_HII_bacteria_HII_like"/>
    <property type="match status" value="1"/>
</dbReference>
<evidence type="ECO:0000256" key="5">
    <source>
        <dbReference type="ARBA" id="ARBA00007383"/>
    </source>
</evidence>
<dbReference type="PANTHER" id="PTHR10954:SF18">
    <property type="entry name" value="RIBONUCLEASE HII"/>
    <property type="match status" value="1"/>
</dbReference>
<dbReference type="Gene3D" id="3.30.420.10">
    <property type="entry name" value="Ribonuclease H-like superfamily/Ribonuclease H"/>
    <property type="match status" value="1"/>
</dbReference>
<evidence type="ECO:0000313" key="16">
    <source>
        <dbReference type="Proteomes" id="UP001179842"/>
    </source>
</evidence>
<dbReference type="NCBIfam" id="NF000595">
    <property type="entry name" value="PRK00015.1-3"/>
    <property type="match status" value="1"/>
</dbReference>
<dbReference type="Pfam" id="PF01351">
    <property type="entry name" value="RNase_HII"/>
    <property type="match status" value="1"/>
</dbReference>
<comment type="similarity">
    <text evidence="5 13">Belongs to the RNase HII family.</text>
</comment>
<evidence type="ECO:0000256" key="6">
    <source>
        <dbReference type="ARBA" id="ARBA00022490"/>
    </source>
</evidence>
<evidence type="ECO:0000256" key="4">
    <source>
        <dbReference type="ARBA" id="ARBA00004496"/>
    </source>
</evidence>
<keyword evidence="10 12" id="KW-0378">Hydrolase</keyword>
<evidence type="ECO:0000256" key="10">
    <source>
        <dbReference type="ARBA" id="ARBA00022801"/>
    </source>
</evidence>
<dbReference type="Proteomes" id="UP001179842">
    <property type="component" value="Chromosome"/>
</dbReference>
<dbReference type="PROSITE" id="PS51975">
    <property type="entry name" value="RNASE_H_2"/>
    <property type="match status" value="1"/>
</dbReference>
<feature type="binding site" evidence="12">
    <location>
        <position position="21"/>
    </location>
    <ligand>
        <name>a divalent metal cation</name>
        <dbReference type="ChEBI" id="CHEBI:60240"/>
    </ligand>
</feature>
<accession>A0ABY8LUX8</accession>
<dbReference type="PANTHER" id="PTHR10954">
    <property type="entry name" value="RIBONUCLEASE H2 SUBUNIT A"/>
    <property type="match status" value="1"/>
</dbReference>
<dbReference type="SUPFAM" id="SSF53098">
    <property type="entry name" value="Ribonuclease H-like"/>
    <property type="match status" value="1"/>
</dbReference>
<keyword evidence="7 12" id="KW-0540">Nuclease</keyword>
<name>A0ABY8LUX8_9BACT</name>
<evidence type="ECO:0000256" key="11">
    <source>
        <dbReference type="ARBA" id="ARBA00023211"/>
    </source>
</evidence>
<keyword evidence="16" id="KW-1185">Reference proteome</keyword>
<evidence type="ECO:0000256" key="8">
    <source>
        <dbReference type="ARBA" id="ARBA00022723"/>
    </source>
</evidence>
<dbReference type="EC" id="3.1.26.4" evidence="13"/>
<dbReference type="InterPro" id="IPR001352">
    <property type="entry name" value="RNase_HII/HIII"/>
</dbReference>
<comment type="cofactor">
    <cofactor evidence="12">
        <name>Mn(2+)</name>
        <dbReference type="ChEBI" id="CHEBI:29035"/>
    </cofactor>
    <cofactor evidence="12">
        <name>Mg(2+)</name>
        <dbReference type="ChEBI" id="CHEBI:18420"/>
    </cofactor>
    <text evidence="12">Manganese or magnesium. Binds 1 divalent metal ion per monomer in the absence of substrate. May bind a second metal ion after substrate binding.</text>
</comment>
<dbReference type="GO" id="GO:0004523">
    <property type="term" value="F:RNA-DNA hybrid ribonuclease activity"/>
    <property type="evidence" value="ECO:0007669"/>
    <property type="project" value="UniProtKB-EC"/>
</dbReference>
<evidence type="ECO:0000259" key="14">
    <source>
        <dbReference type="PROSITE" id="PS51975"/>
    </source>
</evidence>
<protein>
    <recommendedName>
        <fullName evidence="13">Ribonuclease</fullName>
        <ecNumber evidence="13">3.1.26.4</ecNumber>
    </recommendedName>
</protein>
<comment type="cofactor">
    <cofactor evidence="2">
        <name>Mg(2+)</name>
        <dbReference type="ChEBI" id="CHEBI:18420"/>
    </cofactor>
</comment>
<evidence type="ECO:0000313" key="15">
    <source>
        <dbReference type="EMBL" id="WGI37039.1"/>
    </source>
</evidence>
<sequence length="205" mass="23560">MKKKFDESFINKDIKIIVGCDEVGRGCIAGPVVATCIILKDNFNSDLIDDSKKINKKKHFDLVNLIKENSIEYHTVFISEKIIDEINILNATKLAMEKSLSKFQTKYDLILTDYIKLNVNKKQENITKGDQKSLTIASASLISKYTRDEYMKKLHKKYPEYGFNTNAGYLTKKHKNAILNNGILECHRHSFEPIKSLKTNNQLLK</sequence>
<evidence type="ECO:0000256" key="7">
    <source>
        <dbReference type="ARBA" id="ARBA00022722"/>
    </source>
</evidence>
<keyword evidence="8 12" id="KW-0479">Metal-binding</keyword>
<evidence type="ECO:0000256" key="2">
    <source>
        <dbReference type="ARBA" id="ARBA00001946"/>
    </source>
</evidence>
<keyword evidence="9 12" id="KW-0255">Endonuclease</keyword>
<feature type="binding site" evidence="12">
    <location>
        <position position="113"/>
    </location>
    <ligand>
        <name>a divalent metal cation</name>
        <dbReference type="ChEBI" id="CHEBI:60240"/>
    </ligand>
</feature>
<comment type="subcellular location">
    <subcellularLocation>
        <location evidence="4">Cytoplasm</location>
    </subcellularLocation>
</comment>
<dbReference type="InterPro" id="IPR022898">
    <property type="entry name" value="RNase_HII"/>
</dbReference>
<keyword evidence="6" id="KW-0963">Cytoplasm</keyword>
<dbReference type="InterPro" id="IPR036397">
    <property type="entry name" value="RNaseH_sf"/>
</dbReference>
<comment type="catalytic activity">
    <reaction evidence="1 12 13">
        <text>Endonucleolytic cleavage to 5'-phosphomonoester.</text>
        <dbReference type="EC" id="3.1.26.4"/>
    </reaction>
</comment>
<feature type="binding site" evidence="12">
    <location>
        <position position="22"/>
    </location>
    <ligand>
        <name>a divalent metal cation</name>
        <dbReference type="ChEBI" id="CHEBI:60240"/>
    </ligand>
</feature>